<evidence type="ECO:0000313" key="4">
    <source>
        <dbReference type="Proteomes" id="UP000183685"/>
    </source>
</evidence>
<sequence length="146" mass="16493">MADNETDLILLVEDSEADVRVTKRAFKKLGVDNPVHHCEDGRRAINYLAMSRRPSGNRWPSLVLLDLNLPGVDGREVLRTIKDDDRYKSIPVVIFSTSDDERDVQDCYALGANSFVKKPHDLNGFVDAIQSLSEFWLHSAELPSRP</sequence>
<dbReference type="InterPro" id="IPR052893">
    <property type="entry name" value="TCS_response_regulator"/>
</dbReference>
<protein>
    <submittedName>
        <fullName evidence="3">Response regulator receiver domain-containing protein</fullName>
    </submittedName>
</protein>
<dbReference type="GO" id="GO:0000160">
    <property type="term" value="P:phosphorelay signal transduction system"/>
    <property type="evidence" value="ECO:0007669"/>
    <property type="project" value="InterPro"/>
</dbReference>
<dbReference type="Gene3D" id="3.40.50.2300">
    <property type="match status" value="1"/>
</dbReference>
<keyword evidence="1" id="KW-0597">Phosphoprotein</keyword>
<reference evidence="3 4" key="1">
    <citation type="submission" date="2016-10" db="EMBL/GenBank/DDBJ databases">
        <authorList>
            <person name="de Groot N.N."/>
        </authorList>
    </citation>
    <scope>NUCLEOTIDE SEQUENCE [LARGE SCALE GENOMIC DNA]</scope>
    <source>
        <strain evidence="3 4">CGMCC 1.9109</strain>
    </source>
</reference>
<dbReference type="Pfam" id="PF00072">
    <property type="entry name" value="Response_reg"/>
    <property type="match status" value="1"/>
</dbReference>
<dbReference type="Proteomes" id="UP000183685">
    <property type="component" value="Unassembled WGS sequence"/>
</dbReference>
<dbReference type="InterPro" id="IPR011006">
    <property type="entry name" value="CheY-like_superfamily"/>
</dbReference>
<proteinExistence type="predicted"/>
<dbReference type="PROSITE" id="PS50110">
    <property type="entry name" value="RESPONSE_REGULATORY"/>
    <property type="match status" value="1"/>
</dbReference>
<dbReference type="SMART" id="SM00448">
    <property type="entry name" value="REC"/>
    <property type="match status" value="1"/>
</dbReference>
<evidence type="ECO:0000313" key="3">
    <source>
        <dbReference type="EMBL" id="SDD87775.1"/>
    </source>
</evidence>
<dbReference type="SUPFAM" id="SSF52172">
    <property type="entry name" value="CheY-like"/>
    <property type="match status" value="1"/>
</dbReference>
<dbReference type="RefSeq" id="WP_068303121.1">
    <property type="nucleotide sequence ID" value="NZ_FNAK01000003.1"/>
</dbReference>
<feature type="modified residue" description="4-aspartylphosphate" evidence="1">
    <location>
        <position position="66"/>
    </location>
</feature>
<gene>
    <name evidence="3" type="ORF">SAMN04488071_1560</name>
</gene>
<dbReference type="PANTHER" id="PTHR44520">
    <property type="entry name" value="RESPONSE REGULATOR RCP1-RELATED"/>
    <property type="match status" value="1"/>
</dbReference>
<feature type="domain" description="Response regulatory" evidence="2">
    <location>
        <begin position="8"/>
        <end position="133"/>
    </location>
</feature>
<dbReference type="EMBL" id="FNAK01000003">
    <property type="protein sequence ID" value="SDD87775.1"/>
    <property type="molecule type" value="Genomic_DNA"/>
</dbReference>
<dbReference type="InterPro" id="IPR001789">
    <property type="entry name" value="Sig_transdc_resp-reg_receiver"/>
</dbReference>
<accession>A0A1G6YDW2</accession>
<dbReference type="AlphaFoldDB" id="A0A1G6YDW2"/>
<evidence type="ECO:0000259" key="2">
    <source>
        <dbReference type="PROSITE" id="PS50110"/>
    </source>
</evidence>
<keyword evidence="4" id="KW-1185">Reference proteome</keyword>
<evidence type="ECO:0000256" key="1">
    <source>
        <dbReference type="PROSITE-ProRule" id="PRU00169"/>
    </source>
</evidence>
<organism evidence="3 4">
    <name type="scientific">Kordiimonas lacus</name>
    <dbReference type="NCBI Taxonomy" id="637679"/>
    <lineage>
        <taxon>Bacteria</taxon>
        <taxon>Pseudomonadati</taxon>
        <taxon>Pseudomonadota</taxon>
        <taxon>Alphaproteobacteria</taxon>
        <taxon>Kordiimonadales</taxon>
        <taxon>Kordiimonadaceae</taxon>
        <taxon>Kordiimonas</taxon>
    </lineage>
</organism>
<dbReference type="CDD" id="cd17557">
    <property type="entry name" value="REC_Rcp-like"/>
    <property type="match status" value="1"/>
</dbReference>
<name>A0A1G6YDW2_9PROT</name>
<dbReference type="STRING" id="637679.GCA_001550055_01240"/>
<dbReference type="OrthoDB" id="9793549at2"/>
<dbReference type="PANTHER" id="PTHR44520:SF1">
    <property type="entry name" value="TWO-COMPONENT SYSTEM REGULATORY PROTEIN"/>
    <property type="match status" value="1"/>
</dbReference>